<sequence length="141" mass="15773">MIRVGTITGGDMTRWPYDDVLHAWWVRPGRLLAGEYPSSLSADTAVRKVRLLVDAGIDTTVDLTEPNELEPYVDALQSAAAERGREIRHVRFPIPDNHVIDHDDYDEILAFLNDEFASGRTVYLHCVGVVRAAPARWSAVC</sequence>
<dbReference type="InterPro" id="IPR029021">
    <property type="entry name" value="Prot-tyrosine_phosphatase-like"/>
</dbReference>
<evidence type="ECO:0000313" key="4">
    <source>
        <dbReference type="Proteomes" id="UP000006265"/>
    </source>
</evidence>
<evidence type="ECO:0000259" key="2">
    <source>
        <dbReference type="Pfam" id="PF22784"/>
    </source>
</evidence>
<dbReference type="GO" id="GO:0016791">
    <property type="term" value="F:phosphatase activity"/>
    <property type="evidence" value="ECO:0007669"/>
    <property type="project" value="UniProtKB-ARBA"/>
</dbReference>
<dbReference type="InterPro" id="IPR057023">
    <property type="entry name" value="PTP-SAK"/>
</dbReference>
<protein>
    <submittedName>
        <fullName evidence="3">Dual specificity phosphatase domain protein</fullName>
    </submittedName>
</protein>
<keyword evidence="1" id="KW-0378">Hydrolase</keyword>
<dbReference type="EMBL" id="AMRA01000160">
    <property type="protein sequence ID" value="EKF21088.1"/>
    <property type="molecule type" value="Genomic_DNA"/>
</dbReference>
<dbReference type="STRING" id="1122247.GCA_000379865_03204"/>
<evidence type="ECO:0000313" key="3">
    <source>
        <dbReference type="EMBL" id="EKF21088.1"/>
    </source>
</evidence>
<gene>
    <name evidence="3" type="ORF">C731_4945</name>
</gene>
<dbReference type="eggNOG" id="COG2453">
    <property type="taxonomic scope" value="Bacteria"/>
</dbReference>
<name>K5B701_MYCHD</name>
<reference evidence="3 4" key="1">
    <citation type="journal article" date="2012" name="J. Bacteriol.">
        <title>Genome sequence of Mycobacterium hassiacum DSM 44199, a rare source of heat-stable mycobacterial proteins.</title>
        <authorList>
            <person name="Tiago I."/>
            <person name="Maranha A."/>
            <person name="Mendes V."/>
            <person name="Alarico S."/>
            <person name="Moynihan P.J."/>
            <person name="Clarke A.J."/>
            <person name="Macedo-Ribeiro S."/>
            <person name="Pereira P.J."/>
            <person name="Empadinhas N."/>
        </authorList>
    </citation>
    <scope>NUCLEOTIDE SEQUENCE [LARGE SCALE GENOMIC DNA]</scope>
    <source>
        <strain evidence="4">DSM 44199 / CIP 105218 / JCM 12690 / 3849</strain>
    </source>
</reference>
<proteinExistence type="predicted"/>
<feature type="domain" description="Swiss Army Knife protein DSP-PTPase phosphatase" evidence="2">
    <location>
        <begin position="25"/>
        <end position="128"/>
    </location>
</feature>
<accession>K5B701</accession>
<comment type="caution">
    <text evidence="3">The sequence shown here is derived from an EMBL/GenBank/DDBJ whole genome shotgun (WGS) entry which is preliminary data.</text>
</comment>
<keyword evidence="4" id="KW-1185">Reference proteome</keyword>
<dbReference type="SUPFAM" id="SSF52799">
    <property type="entry name" value="(Phosphotyrosine protein) phosphatases II"/>
    <property type="match status" value="1"/>
</dbReference>
<dbReference type="OrthoDB" id="2629679at2"/>
<dbReference type="PATRIC" id="fig|1122247.3.peg.4741"/>
<dbReference type="Gene3D" id="3.90.190.10">
    <property type="entry name" value="Protein tyrosine phosphatase superfamily"/>
    <property type="match status" value="1"/>
</dbReference>
<dbReference type="AlphaFoldDB" id="K5B701"/>
<dbReference type="Pfam" id="PF22784">
    <property type="entry name" value="PTP-SAK"/>
    <property type="match status" value="1"/>
</dbReference>
<dbReference type="Proteomes" id="UP000006265">
    <property type="component" value="Unassembled WGS sequence"/>
</dbReference>
<organism evidence="3 4">
    <name type="scientific">Mycolicibacterium hassiacum (strain DSM 44199 / CIP 105218 / JCM 12690 / 3849)</name>
    <name type="common">Mycobacterium hassiacum</name>
    <dbReference type="NCBI Taxonomy" id="1122247"/>
    <lineage>
        <taxon>Bacteria</taxon>
        <taxon>Bacillati</taxon>
        <taxon>Actinomycetota</taxon>
        <taxon>Actinomycetes</taxon>
        <taxon>Mycobacteriales</taxon>
        <taxon>Mycobacteriaceae</taxon>
        <taxon>Mycolicibacterium</taxon>
    </lineage>
</organism>
<evidence type="ECO:0000256" key="1">
    <source>
        <dbReference type="ARBA" id="ARBA00022801"/>
    </source>
</evidence>